<evidence type="ECO:0000313" key="2">
    <source>
        <dbReference type="EMBL" id="KAF1956629.1"/>
    </source>
</evidence>
<keyword evidence="3" id="KW-1185">Reference proteome</keyword>
<evidence type="ECO:0000256" key="1">
    <source>
        <dbReference type="SAM" id="MobiDB-lite"/>
    </source>
</evidence>
<protein>
    <submittedName>
        <fullName evidence="2">Uncharacterized protein</fullName>
    </submittedName>
</protein>
<accession>A0A6A5TY42</accession>
<reference evidence="2" key="1">
    <citation type="journal article" date="2020" name="Stud. Mycol.">
        <title>101 Dothideomycetes genomes: a test case for predicting lifestyles and emergence of pathogens.</title>
        <authorList>
            <person name="Haridas S."/>
            <person name="Albert R."/>
            <person name="Binder M."/>
            <person name="Bloem J."/>
            <person name="Labutti K."/>
            <person name="Salamov A."/>
            <person name="Andreopoulos B."/>
            <person name="Baker S."/>
            <person name="Barry K."/>
            <person name="Bills G."/>
            <person name="Bluhm B."/>
            <person name="Cannon C."/>
            <person name="Castanera R."/>
            <person name="Culley D."/>
            <person name="Daum C."/>
            <person name="Ezra D."/>
            <person name="Gonzalez J."/>
            <person name="Henrissat B."/>
            <person name="Kuo A."/>
            <person name="Liang C."/>
            <person name="Lipzen A."/>
            <person name="Lutzoni F."/>
            <person name="Magnuson J."/>
            <person name="Mondo S."/>
            <person name="Nolan M."/>
            <person name="Ohm R."/>
            <person name="Pangilinan J."/>
            <person name="Park H.-J."/>
            <person name="Ramirez L."/>
            <person name="Alfaro M."/>
            <person name="Sun H."/>
            <person name="Tritt A."/>
            <person name="Yoshinaga Y."/>
            <person name="Zwiers L.-H."/>
            <person name="Turgeon B."/>
            <person name="Goodwin S."/>
            <person name="Spatafora J."/>
            <person name="Crous P."/>
            <person name="Grigoriev I."/>
        </authorList>
    </citation>
    <scope>NUCLEOTIDE SEQUENCE</scope>
    <source>
        <strain evidence="2">CBS 675.92</strain>
    </source>
</reference>
<evidence type="ECO:0000313" key="3">
    <source>
        <dbReference type="Proteomes" id="UP000800035"/>
    </source>
</evidence>
<sequence length="226" mass="26649">MSSPLTPTVDPLSSSASPPLQPVNILEPDNSKQSPTLDKGGQYIFKFYLPCWVGNERTDFNKTVILFETEYLYYIVYQINEQRPHKDPAVVEALKQKWIAKEYVGEFLVQEWESAKKTFIPLRKEWKRPWGEPGDRQPEEDAELVRRWPVNKIFQGLRERAQAAASDPTLYLFAENLDPPRKLRRLELIGLQLEKLVNEHFSLMEMRRVAEEVENDWLMEKWTHFK</sequence>
<dbReference type="EMBL" id="ML976991">
    <property type="protein sequence ID" value="KAF1956629.1"/>
    <property type="molecule type" value="Genomic_DNA"/>
</dbReference>
<dbReference type="Proteomes" id="UP000800035">
    <property type="component" value="Unassembled WGS sequence"/>
</dbReference>
<proteinExistence type="predicted"/>
<organism evidence="2 3">
    <name type="scientific">Byssothecium circinans</name>
    <dbReference type="NCBI Taxonomy" id="147558"/>
    <lineage>
        <taxon>Eukaryota</taxon>
        <taxon>Fungi</taxon>
        <taxon>Dikarya</taxon>
        <taxon>Ascomycota</taxon>
        <taxon>Pezizomycotina</taxon>
        <taxon>Dothideomycetes</taxon>
        <taxon>Pleosporomycetidae</taxon>
        <taxon>Pleosporales</taxon>
        <taxon>Massarineae</taxon>
        <taxon>Massarinaceae</taxon>
        <taxon>Byssothecium</taxon>
    </lineage>
</organism>
<gene>
    <name evidence="2" type="ORF">CC80DRAFT_593354</name>
</gene>
<name>A0A6A5TY42_9PLEO</name>
<feature type="region of interest" description="Disordered" evidence="1">
    <location>
        <begin position="1"/>
        <end position="34"/>
    </location>
</feature>
<dbReference type="AlphaFoldDB" id="A0A6A5TY42"/>